<keyword evidence="4" id="KW-0808">Transferase</keyword>
<comment type="subcellular location">
    <subcellularLocation>
        <location evidence="1 10">Golgi apparatus membrane</location>
        <topology evidence="1 10">Single-pass type II membrane protein</topology>
    </subcellularLocation>
</comment>
<keyword evidence="8 10" id="KW-0333">Golgi apparatus</keyword>
<evidence type="ECO:0000313" key="12">
    <source>
        <dbReference type="Proteomes" id="UP001152888"/>
    </source>
</evidence>
<evidence type="ECO:0000256" key="1">
    <source>
        <dbReference type="ARBA" id="ARBA00004323"/>
    </source>
</evidence>
<reference evidence="11" key="1">
    <citation type="submission" date="2022-03" db="EMBL/GenBank/DDBJ databases">
        <authorList>
            <person name="Sayadi A."/>
        </authorList>
    </citation>
    <scope>NUCLEOTIDE SEQUENCE</scope>
</reference>
<keyword evidence="7 10" id="KW-1133">Transmembrane helix</keyword>
<protein>
    <recommendedName>
        <fullName evidence="10">Hexosyltransferase</fullName>
        <ecNumber evidence="10">2.4.1.-</ecNumber>
    </recommendedName>
</protein>
<evidence type="ECO:0000256" key="6">
    <source>
        <dbReference type="ARBA" id="ARBA00022968"/>
    </source>
</evidence>
<keyword evidence="12" id="KW-1185">Reference proteome</keyword>
<gene>
    <name evidence="11" type="ORF">ACAOBT_LOCUS7195</name>
</gene>
<organism evidence="11 12">
    <name type="scientific">Acanthoscelides obtectus</name>
    <name type="common">Bean weevil</name>
    <name type="synonym">Bruchus obtectus</name>
    <dbReference type="NCBI Taxonomy" id="200917"/>
    <lineage>
        <taxon>Eukaryota</taxon>
        <taxon>Metazoa</taxon>
        <taxon>Ecdysozoa</taxon>
        <taxon>Arthropoda</taxon>
        <taxon>Hexapoda</taxon>
        <taxon>Insecta</taxon>
        <taxon>Pterygota</taxon>
        <taxon>Neoptera</taxon>
        <taxon>Endopterygota</taxon>
        <taxon>Coleoptera</taxon>
        <taxon>Polyphaga</taxon>
        <taxon>Cucujiformia</taxon>
        <taxon>Chrysomeloidea</taxon>
        <taxon>Chrysomelidae</taxon>
        <taxon>Bruchinae</taxon>
        <taxon>Bruchini</taxon>
        <taxon>Acanthoscelides</taxon>
    </lineage>
</organism>
<dbReference type="AlphaFoldDB" id="A0A9P0P1A1"/>
<evidence type="ECO:0000313" key="11">
    <source>
        <dbReference type="EMBL" id="CAH1967052.1"/>
    </source>
</evidence>
<evidence type="ECO:0000256" key="4">
    <source>
        <dbReference type="ARBA" id="ARBA00022679"/>
    </source>
</evidence>
<dbReference type="PANTHER" id="PTHR11214">
    <property type="entry name" value="BETA-1,3-N-ACETYLGLUCOSAMINYLTRANSFERASE"/>
    <property type="match status" value="1"/>
</dbReference>
<comment type="caution">
    <text evidence="11">The sequence shown here is derived from an EMBL/GenBank/DDBJ whole genome shotgun (WGS) entry which is preliminary data.</text>
</comment>
<dbReference type="OrthoDB" id="115198at2759"/>
<dbReference type="GO" id="GO:0016758">
    <property type="term" value="F:hexosyltransferase activity"/>
    <property type="evidence" value="ECO:0007669"/>
    <property type="project" value="InterPro"/>
</dbReference>
<keyword evidence="3 10" id="KW-0328">Glycosyltransferase</keyword>
<accession>A0A9P0P1A1</accession>
<dbReference type="Proteomes" id="UP001152888">
    <property type="component" value="Unassembled WGS sequence"/>
</dbReference>
<keyword evidence="6 10" id="KW-0735">Signal-anchor</keyword>
<dbReference type="InterPro" id="IPR002659">
    <property type="entry name" value="Glyco_trans_31"/>
</dbReference>
<sequence length="422" mass="49389">MYEILGSYPVMQCTWQCVTYSVTQFLKDQFDSSRSNCLIKCIATVGPLRFITNVNRARSQTLFMMAIICKKCPMWSNRLKLYKLRYAYFFFFFSIGVTLVFMLRSYIEISSVYAKEDLQPCPFTHSSSNQDQRKDNSDYHKLLDIYFKYKHLPESCIASDRYLVAVHTSPEHIENRNVIRSTWGQRSFGIKVFFLLANTTDELLQKKISSEASEFKDVVQADFVDSYCNITYKHVLALKFAIDKCSNIKYLVKVDDDTFVNTPNLKQFLDLYDRKYSNNSNILCLSREKSPVMRSGKWKVSEEMYPGKYYIKHCFGFFIIYPKAAVTAIYREAQKEDVKLFWIDDIFVSGVLAGKAGINHTSITNLWTDYGTLDKYQRDFRKFGGRPFLVGAMEMSTVYMQELWIYLKDHLPKTNIVEMIEQ</sequence>
<dbReference type="Gene3D" id="3.90.550.50">
    <property type="match status" value="1"/>
</dbReference>
<evidence type="ECO:0000256" key="8">
    <source>
        <dbReference type="ARBA" id="ARBA00023034"/>
    </source>
</evidence>
<evidence type="ECO:0000256" key="2">
    <source>
        <dbReference type="ARBA" id="ARBA00008661"/>
    </source>
</evidence>
<evidence type="ECO:0000256" key="10">
    <source>
        <dbReference type="RuleBase" id="RU363063"/>
    </source>
</evidence>
<dbReference type="GO" id="GO:0006493">
    <property type="term" value="P:protein O-linked glycosylation"/>
    <property type="evidence" value="ECO:0007669"/>
    <property type="project" value="TreeGrafter"/>
</dbReference>
<name>A0A9P0P1A1_ACAOB</name>
<evidence type="ECO:0000256" key="5">
    <source>
        <dbReference type="ARBA" id="ARBA00022692"/>
    </source>
</evidence>
<keyword evidence="9 10" id="KW-0472">Membrane</keyword>
<keyword evidence="5 10" id="KW-0812">Transmembrane</keyword>
<evidence type="ECO:0000256" key="3">
    <source>
        <dbReference type="ARBA" id="ARBA00022676"/>
    </source>
</evidence>
<evidence type="ECO:0000256" key="7">
    <source>
        <dbReference type="ARBA" id="ARBA00022989"/>
    </source>
</evidence>
<evidence type="ECO:0000256" key="9">
    <source>
        <dbReference type="ARBA" id="ARBA00023136"/>
    </source>
</evidence>
<dbReference type="EMBL" id="CAKOFQ010006741">
    <property type="protein sequence ID" value="CAH1967052.1"/>
    <property type="molecule type" value="Genomic_DNA"/>
</dbReference>
<dbReference type="EC" id="2.4.1.-" evidence="10"/>
<feature type="transmembrane region" description="Helical" evidence="10">
    <location>
        <begin position="86"/>
        <end position="107"/>
    </location>
</feature>
<comment type="similarity">
    <text evidence="2 10">Belongs to the glycosyltransferase 31 family.</text>
</comment>
<proteinExistence type="inferred from homology"/>
<dbReference type="GO" id="GO:0000139">
    <property type="term" value="C:Golgi membrane"/>
    <property type="evidence" value="ECO:0007669"/>
    <property type="project" value="UniProtKB-SubCell"/>
</dbReference>
<dbReference type="PANTHER" id="PTHR11214:SF376">
    <property type="entry name" value="HEXOSYLTRANSFERASE"/>
    <property type="match status" value="1"/>
</dbReference>
<dbReference type="Pfam" id="PF01762">
    <property type="entry name" value="Galactosyl_T"/>
    <property type="match status" value="1"/>
</dbReference>